<dbReference type="InterPro" id="IPR002557">
    <property type="entry name" value="Chitin-bd_dom"/>
</dbReference>
<dbReference type="Pfam" id="PF01607">
    <property type="entry name" value="CBM_14"/>
    <property type="match status" value="1"/>
</dbReference>
<evidence type="ECO:0000259" key="2">
    <source>
        <dbReference type="PROSITE" id="PS50234"/>
    </source>
</evidence>
<evidence type="ECO:0000256" key="1">
    <source>
        <dbReference type="SAM" id="SignalP"/>
    </source>
</evidence>
<gene>
    <name evidence="4" type="ORF">LOTGIDRAFT_238400</name>
</gene>
<dbReference type="AlphaFoldDB" id="V4CG11"/>
<dbReference type="KEGG" id="lgi:LOTGIDRAFT_238400"/>
<feature type="chain" id="PRO_5004718296" description="Chitin-binding type-2 domain-containing protein" evidence="1">
    <location>
        <begin position="23"/>
        <end position="301"/>
    </location>
</feature>
<dbReference type="CDD" id="cd01450">
    <property type="entry name" value="vWFA_subfamily_ECM"/>
    <property type="match status" value="1"/>
</dbReference>
<dbReference type="SMART" id="SM00494">
    <property type="entry name" value="ChtBD2"/>
    <property type="match status" value="1"/>
</dbReference>
<dbReference type="Gene3D" id="3.40.50.410">
    <property type="entry name" value="von Willebrand factor, type A domain"/>
    <property type="match status" value="1"/>
</dbReference>
<dbReference type="Proteomes" id="UP000030746">
    <property type="component" value="Unassembled WGS sequence"/>
</dbReference>
<organism evidence="4 5">
    <name type="scientific">Lottia gigantea</name>
    <name type="common">Giant owl limpet</name>
    <dbReference type="NCBI Taxonomy" id="225164"/>
    <lineage>
        <taxon>Eukaryota</taxon>
        <taxon>Metazoa</taxon>
        <taxon>Spiralia</taxon>
        <taxon>Lophotrochozoa</taxon>
        <taxon>Mollusca</taxon>
        <taxon>Gastropoda</taxon>
        <taxon>Patellogastropoda</taxon>
        <taxon>Lottioidea</taxon>
        <taxon>Lottiidae</taxon>
        <taxon>Lottia</taxon>
    </lineage>
</organism>
<feature type="domain" description="Chitin-binding type-2" evidence="3">
    <location>
        <begin position="244"/>
        <end position="300"/>
    </location>
</feature>
<evidence type="ECO:0008006" key="6">
    <source>
        <dbReference type="Google" id="ProtNLM"/>
    </source>
</evidence>
<dbReference type="GeneID" id="20250750"/>
<keyword evidence="1" id="KW-0732">Signal</keyword>
<dbReference type="PROSITE" id="PS50940">
    <property type="entry name" value="CHIT_BIND_II"/>
    <property type="match status" value="1"/>
</dbReference>
<dbReference type="InterPro" id="IPR002035">
    <property type="entry name" value="VWF_A"/>
</dbReference>
<dbReference type="Pfam" id="PF00092">
    <property type="entry name" value="VWA"/>
    <property type="match status" value="1"/>
</dbReference>
<dbReference type="InterPro" id="IPR036508">
    <property type="entry name" value="Chitin-bd_dom_sf"/>
</dbReference>
<feature type="domain" description="VWFA" evidence="2">
    <location>
        <begin position="30"/>
        <end position="213"/>
    </location>
</feature>
<accession>V4CG11</accession>
<evidence type="ECO:0000313" key="5">
    <source>
        <dbReference type="Proteomes" id="UP000030746"/>
    </source>
</evidence>
<dbReference type="EMBL" id="KB200592">
    <property type="protein sequence ID" value="ESP00990.1"/>
    <property type="molecule type" value="Genomic_DNA"/>
</dbReference>
<evidence type="ECO:0000259" key="3">
    <source>
        <dbReference type="PROSITE" id="PS50940"/>
    </source>
</evidence>
<evidence type="ECO:0000313" key="4">
    <source>
        <dbReference type="EMBL" id="ESP00990.1"/>
    </source>
</evidence>
<dbReference type="STRING" id="225164.V4CG11"/>
<dbReference type="OrthoDB" id="6139734at2759"/>
<name>V4CG11_LOTGI</name>
<dbReference type="InterPro" id="IPR050525">
    <property type="entry name" value="ECM_Assembly_Org"/>
</dbReference>
<sequence>MLKQTKFSVVLVVAAVLTGVKALDCNGQADIVIAVPGSKQIVPQGEFILLEDFLINLINYYTISPVHTNVGLVLYGSEPHVINRLTTDQEKRDVNTKVSMLAQRELYYDMDTGLNVVKAMDAIIDLHASSTRPAAAKIGIIMTFGGEDLSADNEQDLRNVFTAAGQRAAAAGIHMFAVSSNGGSPGFEFLGKDRCSLFSLGSYTGLGSLLEYLASATCYVTDTTVTPIPGNCFPEIKPKVPISTMTCPPPTSGYYADKNNCAYFIRCTQNGRIRQRCAGGTLYDMNIERCNLAPVSKCYEK</sequence>
<reference evidence="4 5" key="1">
    <citation type="journal article" date="2013" name="Nature">
        <title>Insights into bilaterian evolution from three spiralian genomes.</title>
        <authorList>
            <person name="Simakov O."/>
            <person name="Marletaz F."/>
            <person name="Cho S.J."/>
            <person name="Edsinger-Gonzales E."/>
            <person name="Havlak P."/>
            <person name="Hellsten U."/>
            <person name="Kuo D.H."/>
            <person name="Larsson T."/>
            <person name="Lv J."/>
            <person name="Arendt D."/>
            <person name="Savage R."/>
            <person name="Osoegawa K."/>
            <person name="de Jong P."/>
            <person name="Grimwood J."/>
            <person name="Chapman J.A."/>
            <person name="Shapiro H."/>
            <person name="Aerts A."/>
            <person name="Otillar R.P."/>
            <person name="Terry A.Y."/>
            <person name="Boore J.L."/>
            <person name="Grigoriev I.V."/>
            <person name="Lindberg D.R."/>
            <person name="Seaver E.C."/>
            <person name="Weisblat D.A."/>
            <person name="Putnam N.H."/>
            <person name="Rokhsar D.S."/>
        </authorList>
    </citation>
    <scope>NUCLEOTIDE SEQUENCE [LARGE SCALE GENOMIC DNA]</scope>
</reference>
<proteinExistence type="predicted"/>
<dbReference type="InterPro" id="IPR036465">
    <property type="entry name" value="vWFA_dom_sf"/>
</dbReference>
<dbReference type="GO" id="GO:0005576">
    <property type="term" value="C:extracellular region"/>
    <property type="evidence" value="ECO:0007669"/>
    <property type="project" value="InterPro"/>
</dbReference>
<dbReference type="HOGENOM" id="CLU_925261_0_0_1"/>
<dbReference type="OMA" id="PVICHEL"/>
<dbReference type="CTD" id="20250750"/>
<dbReference type="SUPFAM" id="SSF57625">
    <property type="entry name" value="Invertebrate chitin-binding proteins"/>
    <property type="match status" value="1"/>
</dbReference>
<dbReference type="Gene3D" id="2.170.140.10">
    <property type="entry name" value="Chitin binding domain"/>
    <property type="match status" value="1"/>
</dbReference>
<dbReference type="RefSeq" id="XP_009048351.1">
    <property type="nucleotide sequence ID" value="XM_009050103.1"/>
</dbReference>
<dbReference type="GO" id="GO:0008061">
    <property type="term" value="F:chitin binding"/>
    <property type="evidence" value="ECO:0007669"/>
    <property type="project" value="InterPro"/>
</dbReference>
<dbReference type="PANTHER" id="PTHR24020">
    <property type="entry name" value="COLLAGEN ALPHA"/>
    <property type="match status" value="1"/>
</dbReference>
<dbReference type="PROSITE" id="PS50234">
    <property type="entry name" value="VWFA"/>
    <property type="match status" value="1"/>
</dbReference>
<protein>
    <recommendedName>
        <fullName evidence="6">Chitin-binding type-2 domain-containing protein</fullName>
    </recommendedName>
</protein>
<keyword evidence="5" id="KW-1185">Reference proteome</keyword>
<feature type="signal peptide" evidence="1">
    <location>
        <begin position="1"/>
        <end position="22"/>
    </location>
</feature>
<dbReference type="SUPFAM" id="SSF53300">
    <property type="entry name" value="vWA-like"/>
    <property type="match status" value="1"/>
</dbReference>